<name>A0A1X7AAK1_9RHOB</name>
<dbReference type="RefSeq" id="WP_085807835.1">
    <property type="nucleotide sequence ID" value="NZ_FWFX01000027.1"/>
</dbReference>
<sequence>MKTELAIGAERVRQAFLNAEVLDLGEGPQRPSSKPKRRLELSQKSRESQVATRVAKLNRVQRDEYEERAAIIEFDGQYSREIAEYLAMKMMGKVSGE</sequence>
<evidence type="ECO:0000313" key="2">
    <source>
        <dbReference type="EMBL" id="SLN74065.1"/>
    </source>
</evidence>
<reference evidence="2 3" key="1">
    <citation type="submission" date="2017-03" db="EMBL/GenBank/DDBJ databases">
        <authorList>
            <person name="Afonso C.L."/>
            <person name="Miller P.J."/>
            <person name="Scott M.A."/>
            <person name="Spackman E."/>
            <person name="Goraichik I."/>
            <person name="Dimitrov K.M."/>
            <person name="Suarez D.L."/>
            <person name="Swayne D.E."/>
        </authorList>
    </citation>
    <scope>NUCLEOTIDE SEQUENCE [LARGE SCALE GENOMIC DNA]</scope>
    <source>
        <strain evidence="2 3">CECT 7450</strain>
    </source>
</reference>
<keyword evidence="3" id="KW-1185">Reference proteome</keyword>
<organism evidence="2 3">
    <name type="scientific">Roseovarius albus</name>
    <dbReference type="NCBI Taxonomy" id="1247867"/>
    <lineage>
        <taxon>Bacteria</taxon>
        <taxon>Pseudomonadati</taxon>
        <taxon>Pseudomonadota</taxon>
        <taxon>Alphaproteobacteria</taxon>
        <taxon>Rhodobacterales</taxon>
        <taxon>Roseobacteraceae</taxon>
        <taxon>Roseovarius</taxon>
    </lineage>
</organism>
<dbReference type="Proteomes" id="UP000193061">
    <property type="component" value="Unassembled WGS sequence"/>
</dbReference>
<feature type="region of interest" description="Disordered" evidence="1">
    <location>
        <begin position="23"/>
        <end position="47"/>
    </location>
</feature>
<evidence type="ECO:0000313" key="3">
    <source>
        <dbReference type="Proteomes" id="UP000193061"/>
    </source>
</evidence>
<protein>
    <submittedName>
        <fullName evidence="2">Uncharacterized protein</fullName>
    </submittedName>
</protein>
<proteinExistence type="predicted"/>
<dbReference type="AlphaFoldDB" id="A0A1X7AAK1"/>
<accession>A0A1X7AAK1</accession>
<evidence type="ECO:0000256" key="1">
    <source>
        <dbReference type="SAM" id="MobiDB-lite"/>
    </source>
</evidence>
<gene>
    <name evidence="2" type="ORF">ROA7450_04196</name>
</gene>
<dbReference type="OrthoDB" id="7872625at2"/>
<feature type="compositionally biased region" description="Basic and acidic residues" evidence="1">
    <location>
        <begin position="38"/>
        <end position="47"/>
    </location>
</feature>
<dbReference type="EMBL" id="FWFX01000027">
    <property type="protein sequence ID" value="SLN74065.1"/>
    <property type="molecule type" value="Genomic_DNA"/>
</dbReference>